<name>A0ABU3NXM9_9FIRM</name>
<dbReference type="Gene3D" id="1.10.645.10">
    <property type="entry name" value="Cytochrome-c3 Hydrogenase, chain B"/>
    <property type="match status" value="1"/>
</dbReference>
<proteinExistence type="inferred from homology"/>
<evidence type="ECO:0000256" key="4">
    <source>
        <dbReference type="ARBA" id="ARBA00011771"/>
    </source>
</evidence>
<comment type="similarity">
    <text evidence="3 8">Belongs to the [NiFe]/[NiFeSe] hydrogenase large subunit family.</text>
</comment>
<comment type="subcellular location">
    <subcellularLocation>
        <location evidence="2">Cell envelope</location>
    </subcellularLocation>
</comment>
<dbReference type="InterPro" id="IPR001501">
    <property type="entry name" value="Ni-dep_hyd_lsu"/>
</dbReference>
<evidence type="ECO:0000313" key="9">
    <source>
        <dbReference type="EMBL" id="MDT8901573.1"/>
    </source>
</evidence>
<accession>A0ABU3NXM9</accession>
<keyword evidence="6 8" id="KW-0479">Metal-binding</keyword>
<dbReference type="PROSITE" id="PS00507">
    <property type="entry name" value="NI_HGENASE_L_1"/>
    <property type="match status" value="1"/>
</dbReference>
<dbReference type="SUPFAM" id="SSF56762">
    <property type="entry name" value="HydB/Nqo4-like"/>
    <property type="match status" value="1"/>
</dbReference>
<evidence type="ECO:0000256" key="3">
    <source>
        <dbReference type="ARBA" id="ARBA00009292"/>
    </source>
</evidence>
<dbReference type="InterPro" id="IPR018194">
    <property type="entry name" value="Ni-dep_hyd_lsu_Ni_BS"/>
</dbReference>
<evidence type="ECO:0000313" key="10">
    <source>
        <dbReference type="Proteomes" id="UP001254848"/>
    </source>
</evidence>
<dbReference type="RefSeq" id="WP_413780081.1">
    <property type="nucleotide sequence ID" value="NZ_JAUOZS010000001.1"/>
</dbReference>
<comment type="subunit">
    <text evidence="4">Heterodimer of a large and a small subunit.</text>
</comment>
<dbReference type="PANTHER" id="PTHR42958">
    <property type="entry name" value="HYDROGENASE-2 LARGE CHAIN"/>
    <property type="match status" value="1"/>
</dbReference>
<keyword evidence="7 8" id="KW-0560">Oxidoreductase</keyword>
<dbReference type="InterPro" id="IPR050867">
    <property type="entry name" value="NiFe/NiFeSe_hydrgnase_LSU"/>
</dbReference>
<dbReference type="InterPro" id="IPR029014">
    <property type="entry name" value="NiFe-Hase_large"/>
</dbReference>
<dbReference type="Pfam" id="PF00374">
    <property type="entry name" value="NiFeSe_Hases"/>
    <property type="match status" value="3"/>
</dbReference>
<organism evidence="9 10">
    <name type="scientific">Anaeroselena agilis</name>
    <dbReference type="NCBI Taxonomy" id="3063788"/>
    <lineage>
        <taxon>Bacteria</taxon>
        <taxon>Bacillati</taxon>
        <taxon>Bacillota</taxon>
        <taxon>Negativicutes</taxon>
        <taxon>Acetonemataceae</taxon>
        <taxon>Anaeroselena</taxon>
    </lineage>
</organism>
<evidence type="ECO:0000256" key="7">
    <source>
        <dbReference type="ARBA" id="ARBA00023002"/>
    </source>
</evidence>
<comment type="cofactor">
    <cofactor evidence="1">
        <name>Ni(2+)</name>
        <dbReference type="ChEBI" id="CHEBI:49786"/>
    </cofactor>
</comment>
<sequence length="467" mass="51558">MSRREILFSPVTRLSGPLTVELAVDDGLIVEADVSGTLFRGFEYIMRGRHVTDAVYLTQRVCGICSTAHGAVASYLLDCLYDNAIAENAQLMRNIMFAADFLQNHIRHFYFFSLPDFVVMPAGAPFLNQNCGDCRLDEADNRRLAGHYVEAVKAAEKSHQVLALFGGKAPHQHSFVHGGVAVAPTVDKITQAAALIGDIRDFICRFLLPDTDLIARCYDDYYHIGRTPGRFLSFGLFKFGSRNDAMLWRPGVVDEGGLSAPRFDLIEEDVTRAWYERDEGDDCETRPAPRKPGAYTWTKAVLYRGRHYECGPLARMLMNGFYDGGTSTMDRIVARSLEAHLIAELAGEWLGRLEPGEAPICRKKDIVRTQAVAATDAMRGALLHCARVQGEEVARYDIITPTVWNFSPKDAYGNRGPVESALVGATIPTPELRYVVPGRIIRSFDPCMSCATHLLARGADGEKGAGA</sequence>
<evidence type="ECO:0000256" key="1">
    <source>
        <dbReference type="ARBA" id="ARBA00001967"/>
    </source>
</evidence>
<dbReference type="PANTHER" id="PTHR42958:SF2">
    <property type="entry name" value="UPTAKE HYDROGENASE LARGE SUBUNIT"/>
    <property type="match status" value="1"/>
</dbReference>
<evidence type="ECO:0000256" key="5">
    <source>
        <dbReference type="ARBA" id="ARBA00022596"/>
    </source>
</evidence>
<gene>
    <name evidence="9" type="ORF">Q4T40_09995</name>
</gene>
<dbReference type="PROSITE" id="PS00508">
    <property type="entry name" value="NI_HGENASE_L_2"/>
    <property type="match status" value="1"/>
</dbReference>
<keyword evidence="5 8" id="KW-0533">Nickel</keyword>
<dbReference type="EMBL" id="JAUOZS010000001">
    <property type="protein sequence ID" value="MDT8901573.1"/>
    <property type="molecule type" value="Genomic_DNA"/>
</dbReference>
<comment type="caution">
    <text evidence="9">The sequence shown here is derived from an EMBL/GenBank/DDBJ whole genome shotgun (WGS) entry which is preliminary data.</text>
</comment>
<dbReference type="Proteomes" id="UP001254848">
    <property type="component" value="Unassembled WGS sequence"/>
</dbReference>
<protein>
    <submittedName>
        <fullName evidence="9">Nickel-dependent hydrogenase large subunit</fullName>
    </submittedName>
</protein>
<keyword evidence="10" id="KW-1185">Reference proteome</keyword>
<reference evidence="9 10" key="1">
    <citation type="submission" date="2023-07" db="EMBL/GenBank/DDBJ databases">
        <title>The novel representative of Negativicutes class, Anaeroselena agilis gen. nov. sp. nov.</title>
        <authorList>
            <person name="Prokofeva M.I."/>
            <person name="Elcheninov A.G."/>
            <person name="Klyukina A."/>
            <person name="Kublanov I.V."/>
            <person name="Frolov E.N."/>
            <person name="Podosokorskaya O.A."/>
        </authorList>
    </citation>
    <scope>NUCLEOTIDE SEQUENCE [LARGE SCALE GENOMIC DNA]</scope>
    <source>
        <strain evidence="9 10">4137-cl</strain>
    </source>
</reference>
<evidence type="ECO:0000256" key="2">
    <source>
        <dbReference type="ARBA" id="ARBA00004196"/>
    </source>
</evidence>
<evidence type="ECO:0000256" key="6">
    <source>
        <dbReference type="ARBA" id="ARBA00022723"/>
    </source>
</evidence>
<evidence type="ECO:0000256" key="8">
    <source>
        <dbReference type="RuleBase" id="RU003896"/>
    </source>
</evidence>